<evidence type="ECO:0000256" key="6">
    <source>
        <dbReference type="PIRSR" id="PIRSR001430-2"/>
    </source>
</evidence>
<name>A0A518EWD6_9BACT</name>
<proteinExistence type="inferred from homology"/>
<dbReference type="GO" id="GO:0003723">
    <property type="term" value="F:RNA binding"/>
    <property type="evidence" value="ECO:0007669"/>
    <property type="project" value="InterPro"/>
</dbReference>
<keyword evidence="10" id="KW-1185">Reference proteome</keyword>
<reference evidence="9 10" key="1">
    <citation type="submission" date="2019-02" db="EMBL/GenBank/DDBJ databases">
        <title>Deep-cultivation of Planctomycetes and their phenomic and genomic characterization uncovers novel biology.</title>
        <authorList>
            <person name="Wiegand S."/>
            <person name="Jogler M."/>
            <person name="Boedeker C."/>
            <person name="Pinto D."/>
            <person name="Vollmers J."/>
            <person name="Rivas-Marin E."/>
            <person name="Kohn T."/>
            <person name="Peeters S.H."/>
            <person name="Heuer A."/>
            <person name="Rast P."/>
            <person name="Oberbeckmann S."/>
            <person name="Bunk B."/>
            <person name="Jeske O."/>
            <person name="Meyerdierks A."/>
            <person name="Storesund J.E."/>
            <person name="Kallscheuer N."/>
            <person name="Luecker S."/>
            <person name="Lage O.M."/>
            <person name="Pohl T."/>
            <person name="Merkel B.J."/>
            <person name="Hornburger P."/>
            <person name="Mueller R.-W."/>
            <person name="Bruemmer F."/>
            <person name="Labrenz M."/>
            <person name="Spormann A.M."/>
            <person name="Op den Camp H."/>
            <person name="Overmann J."/>
            <person name="Amann R."/>
            <person name="Jetten M.S.M."/>
            <person name="Mascher T."/>
            <person name="Medema M.H."/>
            <person name="Devos D.P."/>
            <person name="Kaster A.-K."/>
            <person name="Ovreas L."/>
            <person name="Rohde M."/>
            <person name="Galperin M.Y."/>
            <person name="Jogler C."/>
        </authorList>
    </citation>
    <scope>NUCLEOTIDE SEQUENCE [LARGE SCALE GENOMIC DNA]</scope>
    <source>
        <strain evidence="9 10">Poly30</strain>
    </source>
</reference>
<feature type="domain" description="Pseudouridine synthase I TruA alpha/beta" evidence="8">
    <location>
        <begin position="146"/>
        <end position="248"/>
    </location>
</feature>
<dbReference type="AlphaFoldDB" id="A0A518EWD6"/>
<dbReference type="Pfam" id="PF01416">
    <property type="entry name" value="PseudoU_synth_1"/>
    <property type="match status" value="2"/>
</dbReference>
<feature type="binding site" evidence="4 6">
    <location>
        <position position="113"/>
    </location>
    <ligand>
        <name>substrate</name>
    </ligand>
</feature>
<dbReference type="HAMAP" id="MF_00171">
    <property type="entry name" value="TruA"/>
    <property type="match status" value="1"/>
</dbReference>
<dbReference type="NCBIfam" id="TIGR00071">
    <property type="entry name" value="hisT_truA"/>
    <property type="match status" value="1"/>
</dbReference>
<dbReference type="InterPro" id="IPR020097">
    <property type="entry name" value="PsdUridine_synth_TruA_a/b_dom"/>
</dbReference>
<dbReference type="InterPro" id="IPR001406">
    <property type="entry name" value="PsdUridine_synth_TruA"/>
</dbReference>
<comment type="function">
    <text evidence="4">Formation of pseudouridine at positions 38, 39 and 40 in the anticodon stem and loop of transfer RNAs.</text>
</comment>
<evidence type="ECO:0000256" key="1">
    <source>
        <dbReference type="ARBA" id="ARBA00009375"/>
    </source>
</evidence>
<organism evidence="9 10">
    <name type="scientific">Saltatorellus ferox</name>
    <dbReference type="NCBI Taxonomy" id="2528018"/>
    <lineage>
        <taxon>Bacteria</taxon>
        <taxon>Pseudomonadati</taxon>
        <taxon>Planctomycetota</taxon>
        <taxon>Planctomycetia</taxon>
        <taxon>Planctomycetia incertae sedis</taxon>
        <taxon>Saltatorellus</taxon>
    </lineage>
</organism>
<evidence type="ECO:0000256" key="2">
    <source>
        <dbReference type="ARBA" id="ARBA00022694"/>
    </source>
</evidence>
<dbReference type="FunFam" id="3.30.70.580:FF:000001">
    <property type="entry name" value="tRNA pseudouridine synthase A"/>
    <property type="match status" value="1"/>
</dbReference>
<dbReference type="PANTHER" id="PTHR11142">
    <property type="entry name" value="PSEUDOURIDYLATE SYNTHASE"/>
    <property type="match status" value="1"/>
</dbReference>
<dbReference type="InterPro" id="IPR020103">
    <property type="entry name" value="PsdUridine_synth_cat_dom_sf"/>
</dbReference>
<dbReference type="Proteomes" id="UP000320390">
    <property type="component" value="Chromosome"/>
</dbReference>
<keyword evidence="2 4" id="KW-0819">tRNA processing</keyword>
<dbReference type="GO" id="GO:0160147">
    <property type="term" value="F:tRNA pseudouridine(38-40) synthase activity"/>
    <property type="evidence" value="ECO:0007669"/>
    <property type="project" value="UniProtKB-EC"/>
</dbReference>
<dbReference type="EMBL" id="CP036434">
    <property type="protein sequence ID" value="QDV08381.1"/>
    <property type="molecule type" value="Genomic_DNA"/>
</dbReference>
<accession>A0A518EWD6</accession>
<comment type="similarity">
    <text evidence="1 4 7">Belongs to the tRNA pseudouridine synthase TruA family.</text>
</comment>
<dbReference type="RefSeq" id="WP_145200936.1">
    <property type="nucleotide sequence ID" value="NZ_CP036434.1"/>
</dbReference>
<evidence type="ECO:0000256" key="7">
    <source>
        <dbReference type="RuleBase" id="RU003792"/>
    </source>
</evidence>
<evidence type="ECO:0000259" key="8">
    <source>
        <dbReference type="Pfam" id="PF01416"/>
    </source>
</evidence>
<evidence type="ECO:0000256" key="5">
    <source>
        <dbReference type="PIRSR" id="PIRSR001430-1"/>
    </source>
</evidence>
<gene>
    <name evidence="9" type="primary">truA_1</name>
    <name evidence="4" type="synonym">truA</name>
    <name evidence="9" type="ORF">Poly30_39190</name>
</gene>
<protein>
    <recommendedName>
        <fullName evidence="4">tRNA pseudouridine synthase A</fullName>
        <ecNumber evidence="4">5.4.99.12</ecNumber>
    </recommendedName>
    <alternativeName>
        <fullName evidence="4">tRNA pseudouridine(38-40) synthase</fullName>
    </alternativeName>
    <alternativeName>
        <fullName evidence="4">tRNA pseudouridylate synthase I</fullName>
    </alternativeName>
    <alternativeName>
        <fullName evidence="4">tRNA-uridine isomerase I</fullName>
    </alternativeName>
</protein>
<dbReference type="OrthoDB" id="9811823at2"/>
<evidence type="ECO:0000256" key="4">
    <source>
        <dbReference type="HAMAP-Rule" id="MF_00171"/>
    </source>
</evidence>
<evidence type="ECO:0000313" key="9">
    <source>
        <dbReference type="EMBL" id="QDV08381.1"/>
    </source>
</evidence>
<dbReference type="PIRSF" id="PIRSF001430">
    <property type="entry name" value="tRNA_psdUrid_synth"/>
    <property type="match status" value="1"/>
</dbReference>
<comment type="catalytic activity">
    <reaction evidence="4 7">
        <text>uridine(38/39/40) in tRNA = pseudouridine(38/39/40) in tRNA</text>
        <dbReference type="Rhea" id="RHEA:22376"/>
        <dbReference type="Rhea" id="RHEA-COMP:10085"/>
        <dbReference type="Rhea" id="RHEA-COMP:10087"/>
        <dbReference type="ChEBI" id="CHEBI:65314"/>
        <dbReference type="ChEBI" id="CHEBI:65315"/>
        <dbReference type="EC" id="5.4.99.12"/>
    </reaction>
</comment>
<dbReference type="Gene3D" id="3.30.70.580">
    <property type="entry name" value="Pseudouridine synthase I, catalytic domain, N-terminal subdomain"/>
    <property type="match status" value="1"/>
</dbReference>
<dbReference type="CDD" id="cd02570">
    <property type="entry name" value="PseudoU_synth_EcTruA"/>
    <property type="match status" value="1"/>
</dbReference>
<dbReference type="GO" id="GO:0031119">
    <property type="term" value="P:tRNA pseudouridine synthesis"/>
    <property type="evidence" value="ECO:0007669"/>
    <property type="project" value="UniProtKB-UniRule"/>
</dbReference>
<dbReference type="EC" id="5.4.99.12" evidence="4"/>
<comment type="subunit">
    <text evidence="4">Homodimer.</text>
</comment>
<dbReference type="InterPro" id="IPR020095">
    <property type="entry name" value="PsdUridine_synth_TruA_C"/>
</dbReference>
<comment type="caution">
    <text evidence="4">Lacks conserved residue(s) required for the propagation of feature annotation.</text>
</comment>
<evidence type="ECO:0000313" key="10">
    <source>
        <dbReference type="Proteomes" id="UP000320390"/>
    </source>
</evidence>
<dbReference type="Gene3D" id="3.30.70.660">
    <property type="entry name" value="Pseudouridine synthase I, catalytic domain, C-terminal subdomain"/>
    <property type="match status" value="1"/>
</dbReference>
<feature type="active site" description="Nucleophile" evidence="4 5">
    <location>
        <position position="54"/>
    </location>
</feature>
<sequence length="268" mass="30156">MALRNVRIEVSYDGSRFYGWQRQDGFETVQQSIEEALAELLDTIVVIHGAGRTDTGVHGLRQVAHFHIDAPRIDDDRLRHALNAHLPPGIAVRRAETCADDFHARFHATGKRYAYVIQTTRFPPAIGREFVHWDRTSLDGAAMREAARRMEGERDFAAFGNVGSPRKSTVRRVDHVRLVMRRERFAIVVQGNGFLYNMVRTMAGTLLAVGKGRMTPDDVTRALESRDRKLAGPTAPPNGLYMVRVLYPERPFVGREQGPGDPPGPLQY</sequence>
<dbReference type="InterPro" id="IPR020094">
    <property type="entry name" value="TruA/RsuA/RluB/E/F_N"/>
</dbReference>
<evidence type="ECO:0000256" key="3">
    <source>
        <dbReference type="ARBA" id="ARBA00023235"/>
    </source>
</evidence>
<dbReference type="PANTHER" id="PTHR11142:SF0">
    <property type="entry name" value="TRNA PSEUDOURIDINE SYNTHASE-LIKE 1"/>
    <property type="match status" value="1"/>
</dbReference>
<dbReference type="SUPFAM" id="SSF55120">
    <property type="entry name" value="Pseudouridine synthase"/>
    <property type="match status" value="1"/>
</dbReference>
<keyword evidence="3 4" id="KW-0413">Isomerase</keyword>
<feature type="domain" description="Pseudouridine synthase I TruA alpha/beta" evidence="8">
    <location>
        <begin position="10"/>
        <end position="106"/>
    </location>
</feature>